<dbReference type="GO" id="GO:0006281">
    <property type="term" value="P:DNA repair"/>
    <property type="evidence" value="ECO:0007669"/>
    <property type="project" value="InterPro"/>
</dbReference>
<proteinExistence type="inferred from homology"/>
<gene>
    <name evidence="7" type="ORF">LCGC14_0021620</name>
</gene>
<dbReference type="InterPro" id="IPR005135">
    <property type="entry name" value="Endo/exonuclease/phosphatase"/>
</dbReference>
<reference evidence="7" key="1">
    <citation type="journal article" date="2015" name="Nature">
        <title>Complex archaea that bridge the gap between prokaryotes and eukaryotes.</title>
        <authorList>
            <person name="Spang A."/>
            <person name="Saw J.H."/>
            <person name="Jorgensen S.L."/>
            <person name="Zaremba-Niedzwiedzka K."/>
            <person name="Martijn J."/>
            <person name="Lind A.E."/>
            <person name="van Eijk R."/>
            <person name="Schleper C."/>
            <person name="Guy L."/>
            <person name="Ettema T.J."/>
        </authorList>
    </citation>
    <scope>NUCLEOTIDE SEQUENCE</scope>
</reference>
<dbReference type="Pfam" id="PF03372">
    <property type="entry name" value="Exo_endo_phos"/>
    <property type="match status" value="1"/>
</dbReference>
<keyword evidence="5" id="KW-0460">Magnesium</keyword>
<feature type="domain" description="Endonuclease/exonuclease/phosphatase" evidence="6">
    <location>
        <begin position="11"/>
        <end position="252"/>
    </location>
</feature>
<dbReference type="InterPro" id="IPR036691">
    <property type="entry name" value="Endo/exonu/phosph_ase_sf"/>
</dbReference>
<evidence type="ECO:0000256" key="3">
    <source>
        <dbReference type="ARBA" id="ARBA00022723"/>
    </source>
</evidence>
<comment type="caution">
    <text evidence="7">The sequence shown here is derived from an EMBL/GenBank/DDBJ whole genome shotgun (WGS) entry which is preliminary data.</text>
</comment>
<dbReference type="InterPro" id="IPR020847">
    <property type="entry name" value="AP_endonuclease_F1_BS"/>
</dbReference>
<dbReference type="CDD" id="cd10281">
    <property type="entry name" value="Nape_like_AP-endo"/>
    <property type="match status" value="1"/>
</dbReference>
<dbReference type="PANTHER" id="PTHR43250:SF2">
    <property type="entry name" value="EXODEOXYRIBONUCLEASE III"/>
    <property type="match status" value="1"/>
</dbReference>
<name>A0A0F9Z0Q4_9ZZZZ</name>
<accession>A0A0F9Z0Q4</accession>
<organism evidence="7">
    <name type="scientific">marine sediment metagenome</name>
    <dbReference type="NCBI Taxonomy" id="412755"/>
    <lineage>
        <taxon>unclassified sequences</taxon>
        <taxon>metagenomes</taxon>
        <taxon>ecological metagenomes</taxon>
    </lineage>
</organism>
<evidence type="ECO:0000256" key="4">
    <source>
        <dbReference type="ARBA" id="ARBA00022801"/>
    </source>
</evidence>
<dbReference type="InterPro" id="IPR004808">
    <property type="entry name" value="AP_endonuc_1"/>
</dbReference>
<dbReference type="SUPFAM" id="SSF56219">
    <property type="entry name" value="DNase I-like"/>
    <property type="match status" value="1"/>
</dbReference>
<dbReference type="NCBIfam" id="TIGR00195">
    <property type="entry name" value="exoDNase_III"/>
    <property type="match status" value="1"/>
</dbReference>
<comment type="cofactor">
    <cofactor evidence="1">
        <name>Mg(2+)</name>
        <dbReference type="ChEBI" id="CHEBI:18420"/>
    </cofactor>
</comment>
<evidence type="ECO:0000256" key="1">
    <source>
        <dbReference type="ARBA" id="ARBA00001946"/>
    </source>
</evidence>
<dbReference type="InterPro" id="IPR037493">
    <property type="entry name" value="ExoIII-like"/>
</dbReference>
<comment type="similarity">
    <text evidence="2">Belongs to the DNA repair enzymes AP/ExoA family.</text>
</comment>
<dbReference type="PANTHER" id="PTHR43250">
    <property type="entry name" value="EXODEOXYRIBONUCLEASE III"/>
    <property type="match status" value="1"/>
</dbReference>
<protein>
    <recommendedName>
        <fullName evidence="6">Endonuclease/exonuclease/phosphatase domain-containing protein</fullName>
    </recommendedName>
</protein>
<dbReference type="AlphaFoldDB" id="A0A0F9Z0Q4"/>
<keyword evidence="4" id="KW-0378">Hydrolase</keyword>
<evidence type="ECO:0000313" key="7">
    <source>
        <dbReference type="EMBL" id="KKO10679.1"/>
    </source>
</evidence>
<evidence type="ECO:0000256" key="5">
    <source>
        <dbReference type="ARBA" id="ARBA00022842"/>
    </source>
</evidence>
<dbReference type="FunFam" id="3.60.10.10:FF:000026">
    <property type="entry name" value="Exodeoxyribonuclease III"/>
    <property type="match status" value="1"/>
</dbReference>
<dbReference type="NCBIfam" id="TIGR00633">
    <property type="entry name" value="xth"/>
    <property type="match status" value="1"/>
</dbReference>
<dbReference type="GO" id="GO:0046872">
    <property type="term" value="F:metal ion binding"/>
    <property type="evidence" value="ECO:0007669"/>
    <property type="project" value="UniProtKB-KW"/>
</dbReference>
<evidence type="ECO:0000256" key="2">
    <source>
        <dbReference type="ARBA" id="ARBA00007092"/>
    </source>
</evidence>
<dbReference type="EMBL" id="LAZR01000004">
    <property type="protein sequence ID" value="KKO10679.1"/>
    <property type="molecule type" value="Genomic_DNA"/>
</dbReference>
<dbReference type="PROSITE" id="PS51435">
    <property type="entry name" value="AP_NUCLEASE_F1_4"/>
    <property type="match status" value="1"/>
</dbReference>
<dbReference type="PROSITE" id="PS00726">
    <property type="entry name" value="AP_NUCLEASE_F1_1"/>
    <property type="match status" value="1"/>
</dbReference>
<sequence>MKTGKRFTITTFNCNGVRSAARKGFFQWLESQQPDVVCLQETKAQEHQLQEGPFFPAGYHCHYFDAEKKGYAGVAIYSRRQPDRIIKGMGWDITDKEGRYIQADFGDLSVISLYMPSGSSGEARQAVKLRFLANFMAHLQDLRADGREYVICADWNMCHKEIDLKNWRANRKNPGFSPEERAWLDRLYDEVGFVDAFRLVNQAPDQYSWWSNRGQARANNVGWRLDYHVITPALVPAVRAASIYTDEYFSDHAPVTLEMDRQSCFSKEAGT</sequence>
<keyword evidence="3" id="KW-0479">Metal-binding</keyword>
<evidence type="ECO:0000259" key="6">
    <source>
        <dbReference type="Pfam" id="PF03372"/>
    </source>
</evidence>
<dbReference type="GO" id="GO:0008311">
    <property type="term" value="F:double-stranded DNA 3'-5' DNA exonuclease activity"/>
    <property type="evidence" value="ECO:0007669"/>
    <property type="project" value="InterPro"/>
</dbReference>
<dbReference type="GO" id="GO:0003677">
    <property type="term" value="F:DNA binding"/>
    <property type="evidence" value="ECO:0007669"/>
    <property type="project" value="InterPro"/>
</dbReference>
<dbReference type="Gene3D" id="3.60.10.10">
    <property type="entry name" value="Endonuclease/exonuclease/phosphatase"/>
    <property type="match status" value="1"/>
</dbReference>
<dbReference type="GO" id="GO:0004519">
    <property type="term" value="F:endonuclease activity"/>
    <property type="evidence" value="ECO:0007669"/>
    <property type="project" value="InterPro"/>
</dbReference>